<keyword evidence="2" id="KW-0805">Transcription regulation</keyword>
<gene>
    <name evidence="6" type="primary">hdfR_10</name>
    <name evidence="6" type="ORF">LMG26411_06273</name>
</gene>
<keyword evidence="7" id="KW-1185">Reference proteome</keyword>
<dbReference type="PANTHER" id="PTHR30419">
    <property type="entry name" value="HTH-TYPE TRANSCRIPTIONAL REGULATOR YBHD"/>
    <property type="match status" value="1"/>
</dbReference>
<evidence type="ECO:0000256" key="2">
    <source>
        <dbReference type="ARBA" id="ARBA00023015"/>
    </source>
</evidence>
<accession>A0ABM8TRL9</accession>
<dbReference type="EMBL" id="CAJPVI010000051">
    <property type="protein sequence ID" value="CAG2158886.1"/>
    <property type="molecule type" value="Genomic_DNA"/>
</dbReference>
<dbReference type="Proteomes" id="UP000672657">
    <property type="component" value="Unassembled WGS sequence"/>
</dbReference>
<evidence type="ECO:0000256" key="4">
    <source>
        <dbReference type="ARBA" id="ARBA00023163"/>
    </source>
</evidence>
<dbReference type="Pfam" id="PF03466">
    <property type="entry name" value="LysR_substrate"/>
    <property type="match status" value="1"/>
</dbReference>
<dbReference type="InterPro" id="IPR036390">
    <property type="entry name" value="WH_DNA-bd_sf"/>
</dbReference>
<evidence type="ECO:0000259" key="5">
    <source>
        <dbReference type="PROSITE" id="PS50931"/>
    </source>
</evidence>
<reference evidence="6 7" key="1">
    <citation type="submission" date="2021-03" db="EMBL/GenBank/DDBJ databases">
        <authorList>
            <person name="Peeters C."/>
        </authorList>
    </citation>
    <scope>NUCLEOTIDE SEQUENCE [LARGE SCALE GENOMIC DNA]</scope>
    <source>
        <strain evidence="6 7">LMG 26411</strain>
    </source>
</reference>
<proteinExistence type="inferred from homology"/>
<evidence type="ECO:0000256" key="3">
    <source>
        <dbReference type="ARBA" id="ARBA00023125"/>
    </source>
</evidence>
<dbReference type="PANTHER" id="PTHR30419:SF8">
    <property type="entry name" value="NITROGEN ASSIMILATION TRANSCRIPTIONAL ACTIVATOR-RELATED"/>
    <property type="match status" value="1"/>
</dbReference>
<dbReference type="SUPFAM" id="SSF53850">
    <property type="entry name" value="Periplasmic binding protein-like II"/>
    <property type="match status" value="1"/>
</dbReference>
<keyword evidence="3" id="KW-0238">DNA-binding</keyword>
<dbReference type="SUPFAM" id="SSF46785">
    <property type="entry name" value="Winged helix' DNA-binding domain"/>
    <property type="match status" value="1"/>
</dbReference>
<dbReference type="InterPro" id="IPR050950">
    <property type="entry name" value="HTH-type_LysR_regulators"/>
</dbReference>
<comment type="similarity">
    <text evidence="1">Belongs to the LysR transcriptional regulatory family.</text>
</comment>
<dbReference type="InterPro" id="IPR000847">
    <property type="entry name" value="LysR_HTH_N"/>
</dbReference>
<evidence type="ECO:0000313" key="6">
    <source>
        <dbReference type="EMBL" id="CAG2158886.1"/>
    </source>
</evidence>
<sequence length="336" mass="37497">MPSWPGPRDGIASRYTYPAVVQLSMQSPKVFYARLMSGARFRHLQAFVAVAELGSANRAAEAVGMTQPAITNLIADLEQLLECTLFHRHARGMRMTAVGQELLPFMRQALVALEEGTEFVAFRRKESLGIARVGAIQAAISGFLVRALPAFSRARPDVMIELQEANAAQSSALISHRKIDLMLCRPPEIVPEGWEFSELFRDRMAVVCGPAHPLAHRGPFQFEELATEVWLLTHPSTEARRIFDELMVRHGTEPEYRKLKTRSFDMTLAQLQSEALLMLTPFSIVRHMVELGQLVLLDVADMPAFQPVGVLNLLEELGEAAMMLKAFLCRFAAENP</sequence>
<organism evidence="6 7">
    <name type="scientific">Cupriavidus numazuensis</name>
    <dbReference type="NCBI Taxonomy" id="221992"/>
    <lineage>
        <taxon>Bacteria</taxon>
        <taxon>Pseudomonadati</taxon>
        <taxon>Pseudomonadota</taxon>
        <taxon>Betaproteobacteria</taxon>
        <taxon>Burkholderiales</taxon>
        <taxon>Burkholderiaceae</taxon>
        <taxon>Cupriavidus</taxon>
    </lineage>
</organism>
<comment type="caution">
    <text evidence="6">The sequence shown here is derived from an EMBL/GenBank/DDBJ whole genome shotgun (WGS) entry which is preliminary data.</text>
</comment>
<evidence type="ECO:0000313" key="7">
    <source>
        <dbReference type="Proteomes" id="UP000672657"/>
    </source>
</evidence>
<dbReference type="InterPro" id="IPR036388">
    <property type="entry name" value="WH-like_DNA-bd_sf"/>
</dbReference>
<evidence type="ECO:0000256" key="1">
    <source>
        <dbReference type="ARBA" id="ARBA00009437"/>
    </source>
</evidence>
<feature type="domain" description="HTH lysR-type" evidence="5">
    <location>
        <begin position="41"/>
        <end position="96"/>
    </location>
</feature>
<dbReference type="Gene3D" id="1.10.10.10">
    <property type="entry name" value="Winged helix-like DNA-binding domain superfamily/Winged helix DNA-binding domain"/>
    <property type="match status" value="1"/>
</dbReference>
<protein>
    <submittedName>
        <fullName evidence="6">HTH-type transcriptional regulator HdfR</fullName>
    </submittedName>
</protein>
<dbReference type="PROSITE" id="PS50931">
    <property type="entry name" value="HTH_LYSR"/>
    <property type="match status" value="1"/>
</dbReference>
<keyword evidence="4" id="KW-0804">Transcription</keyword>
<dbReference type="Gene3D" id="3.40.190.10">
    <property type="entry name" value="Periplasmic binding protein-like II"/>
    <property type="match status" value="2"/>
</dbReference>
<dbReference type="InterPro" id="IPR005119">
    <property type="entry name" value="LysR_subst-bd"/>
</dbReference>
<name>A0ABM8TRL9_9BURK</name>
<dbReference type="Pfam" id="PF00126">
    <property type="entry name" value="HTH_1"/>
    <property type="match status" value="1"/>
</dbReference>